<reference evidence="1 2" key="2">
    <citation type="submission" date="2013-09" db="EMBL/GenBank/DDBJ databases">
        <title>Whole genome comparison of six Crocosphaera watsonii strains with differing phenotypes.</title>
        <authorList>
            <person name="Bench S.R."/>
            <person name="Heller P."/>
            <person name="Frank I."/>
            <person name="Arciniega M."/>
            <person name="Shilova I.N."/>
            <person name="Zehr J.P."/>
        </authorList>
    </citation>
    <scope>NUCLEOTIDE SEQUENCE [LARGE SCALE GENOMIC DNA]</scope>
    <source>
        <strain evidence="1 2">WH 0402</strain>
    </source>
</reference>
<evidence type="ECO:0000313" key="1">
    <source>
        <dbReference type="EMBL" id="CCQ70326.1"/>
    </source>
</evidence>
<evidence type="ECO:0000313" key="2">
    <source>
        <dbReference type="Proteomes" id="UP000018130"/>
    </source>
</evidence>
<gene>
    <name evidence="1" type="ORF">CWATWH0402_2199</name>
</gene>
<proteinExistence type="predicted"/>
<name>T2JZ54_CROWT</name>
<dbReference type="Proteomes" id="UP000018130">
    <property type="component" value="Unassembled WGS sequence"/>
</dbReference>
<organism evidence="1 2">
    <name type="scientific">Crocosphaera watsonii WH 0402</name>
    <dbReference type="NCBI Taxonomy" id="1284629"/>
    <lineage>
        <taxon>Bacteria</taxon>
        <taxon>Bacillati</taxon>
        <taxon>Cyanobacteriota</taxon>
        <taxon>Cyanophyceae</taxon>
        <taxon>Oscillatoriophycideae</taxon>
        <taxon>Chroococcales</taxon>
        <taxon>Aphanothecaceae</taxon>
        <taxon>Crocosphaera</taxon>
    </lineage>
</organism>
<accession>T2JZ54</accession>
<sequence>MTNSIIYVKNLNINQFLNDLIAYFTLFKVCKGEVLNGVLCFL</sequence>
<reference evidence="1 2" key="1">
    <citation type="submission" date="2013-01" db="EMBL/GenBank/DDBJ databases">
        <authorList>
            <person name="Bench S."/>
        </authorList>
    </citation>
    <scope>NUCLEOTIDE SEQUENCE [LARGE SCALE GENOMIC DNA]</scope>
    <source>
        <strain evidence="1 2">WH 0402</strain>
    </source>
</reference>
<dbReference type="EMBL" id="CAQN01001172">
    <property type="protein sequence ID" value="CCQ70326.1"/>
    <property type="molecule type" value="Genomic_DNA"/>
</dbReference>
<protein>
    <submittedName>
        <fullName evidence="1">Uncharacterized protein</fullName>
    </submittedName>
</protein>
<comment type="caution">
    <text evidence="1">The sequence shown here is derived from an EMBL/GenBank/DDBJ whole genome shotgun (WGS) entry which is preliminary data.</text>
</comment>
<dbReference type="AlphaFoldDB" id="T2JZ54"/>